<accession>A0A221SV43</accession>
<dbReference type="AlphaFoldDB" id="A0A221SV43"/>
<name>A0A221SV43_9DEIO</name>
<sequence length="70" mass="7519">MTGHTSDETLGQPQGERSRDSQTIIPERDTGVVQDSPGAQGTGNASQGRLDEQGNFKNTDESLLDDVDEE</sequence>
<feature type="compositionally biased region" description="Basic and acidic residues" evidence="1">
    <location>
        <begin position="49"/>
        <end position="60"/>
    </location>
</feature>
<keyword evidence="3" id="KW-1185">Reference proteome</keyword>
<dbReference type="EMBL" id="CP021081">
    <property type="protein sequence ID" value="ASN80519.1"/>
    <property type="molecule type" value="Genomic_DNA"/>
</dbReference>
<feature type="compositionally biased region" description="Polar residues" evidence="1">
    <location>
        <begin position="37"/>
        <end position="47"/>
    </location>
</feature>
<feature type="region of interest" description="Disordered" evidence="1">
    <location>
        <begin position="1"/>
        <end position="70"/>
    </location>
</feature>
<gene>
    <name evidence="2" type="ORF">DFI_05445</name>
</gene>
<dbReference type="KEGG" id="dfc:DFI_05445"/>
<proteinExistence type="predicted"/>
<organism evidence="2 3">
    <name type="scientific">Deinococcus ficus</name>
    <dbReference type="NCBI Taxonomy" id="317577"/>
    <lineage>
        <taxon>Bacteria</taxon>
        <taxon>Thermotogati</taxon>
        <taxon>Deinococcota</taxon>
        <taxon>Deinococci</taxon>
        <taxon>Deinococcales</taxon>
        <taxon>Deinococcaceae</taxon>
        <taxon>Deinococcus</taxon>
    </lineage>
</organism>
<evidence type="ECO:0000313" key="2">
    <source>
        <dbReference type="EMBL" id="ASN80519.1"/>
    </source>
</evidence>
<dbReference type="Proteomes" id="UP000259030">
    <property type="component" value="Chromosome"/>
</dbReference>
<dbReference type="RefSeq" id="WP_027462432.1">
    <property type="nucleotide sequence ID" value="NZ_CP021081.1"/>
</dbReference>
<evidence type="ECO:0000256" key="1">
    <source>
        <dbReference type="SAM" id="MobiDB-lite"/>
    </source>
</evidence>
<reference evidence="2 3" key="1">
    <citation type="submission" date="2017-05" db="EMBL/GenBank/DDBJ databases">
        <title>The complete genome sequence of Deinococcus ficus isolated from the rhizosphere of the Ficus religiosa L. in Taiwan.</title>
        <authorList>
            <person name="Wu K.-M."/>
            <person name="Liao T.-L."/>
            <person name="Liu Y.-M."/>
            <person name="Young C.-C."/>
            <person name="Tsai S.-F."/>
        </authorList>
    </citation>
    <scope>NUCLEOTIDE SEQUENCE [LARGE SCALE GENOMIC DNA]</scope>
    <source>
        <strain evidence="2 3">CC-FR2-10</strain>
    </source>
</reference>
<protein>
    <submittedName>
        <fullName evidence="2">Uncharacterized protein</fullName>
    </submittedName>
</protein>
<evidence type="ECO:0000313" key="3">
    <source>
        <dbReference type="Proteomes" id="UP000259030"/>
    </source>
</evidence>
<feature type="compositionally biased region" description="Basic and acidic residues" evidence="1">
    <location>
        <begin position="16"/>
        <end position="30"/>
    </location>
</feature>